<keyword evidence="5" id="KW-1185">Reference proteome</keyword>
<evidence type="ECO:0000313" key="5">
    <source>
        <dbReference type="Proteomes" id="UP001597541"/>
    </source>
</evidence>
<gene>
    <name evidence="4" type="ORF">ACFSUF_08070</name>
</gene>
<comment type="caution">
    <text evidence="4">The sequence shown here is derived from an EMBL/GenBank/DDBJ whole genome shotgun (WGS) entry which is preliminary data.</text>
</comment>
<dbReference type="InterPro" id="IPR029044">
    <property type="entry name" value="Nucleotide-diphossugar_trans"/>
</dbReference>
<dbReference type="InterPro" id="IPR050834">
    <property type="entry name" value="Glycosyltransf_2"/>
</dbReference>
<evidence type="ECO:0000313" key="4">
    <source>
        <dbReference type="EMBL" id="MFD2612375.1"/>
    </source>
</evidence>
<dbReference type="PANTHER" id="PTHR43685:SF2">
    <property type="entry name" value="GLYCOSYLTRANSFERASE 2-LIKE DOMAIN-CONTAINING PROTEIN"/>
    <property type="match status" value="1"/>
</dbReference>
<proteinExistence type="predicted"/>
<dbReference type="PANTHER" id="PTHR43685">
    <property type="entry name" value="GLYCOSYLTRANSFERASE"/>
    <property type="match status" value="1"/>
</dbReference>
<dbReference type="SUPFAM" id="SSF53448">
    <property type="entry name" value="Nucleotide-diphospho-sugar transferases"/>
    <property type="match status" value="1"/>
</dbReference>
<evidence type="ECO:0000259" key="3">
    <source>
        <dbReference type="Pfam" id="PF02709"/>
    </source>
</evidence>
<protein>
    <submittedName>
        <fullName evidence="4">Glycosyltransferase family 2 protein</fullName>
    </submittedName>
</protein>
<reference evidence="5" key="1">
    <citation type="journal article" date="2019" name="Int. J. Syst. Evol. Microbiol.">
        <title>The Global Catalogue of Microorganisms (GCM) 10K type strain sequencing project: providing services to taxonomists for standard genome sequencing and annotation.</title>
        <authorList>
            <consortium name="The Broad Institute Genomics Platform"/>
            <consortium name="The Broad Institute Genome Sequencing Center for Infectious Disease"/>
            <person name="Wu L."/>
            <person name="Ma J."/>
        </authorList>
    </citation>
    <scope>NUCLEOTIDE SEQUENCE [LARGE SCALE GENOMIC DNA]</scope>
    <source>
        <strain evidence="5">KCTC 3950</strain>
    </source>
</reference>
<dbReference type="RefSeq" id="WP_377601893.1">
    <property type="nucleotide sequence ID" value="NZ_JBHUME010000007.1"/>
</dbReference>
<feature type="domain" description="Glycosyltransferase 2-like" evidence="2">
    <location>
        <begin position="12"/>
        <end position="132"/>
    </location>
</feature>
<dbReference type="InterPro" id="IPR001173">
    <property type="entry name" value="Glyco_trans_2-like"/>
</dbReference>
<dbReference type="CDD" id="cd00761">
    <property type="entry name" value="Glyco_tranf_GTA_type"/>
    <property type="match status" value="1"/>
</dbReference>
<name>A0ABW5PAZ3_9BACL</name>
<feature type="domain" description="Galactosyltransferase C-terminal" evidence="3">
    <location>
        <begin position="218"/>
        <end position="270"/>
    </location>
</feature>
<dbReference type="Pfam" id="PF02709">
    <property type="entry name" value="Glyco_transf_7C"/>
    <property type="match status" value="1"/>
</dbReference>
<dbReference type="InterPro" id="IPR027791">
    <property type="entry name" value="Galactosyl_T_C"/>
</dbReference>
<evidence type="ECO:0000256" key="1">
    <source>
        <dbReference type="ARBA" id="ARBA00022679"/>
    </source>
</evidence>
<dbReference type="Proteomes" id="UP001597541">
    <property type="component" value="Unassembled WGS sequence"/>
</dbReference>
<sequence length="414" mass="48274">MSKKLKNKFKVSIIIPSYNRFPLNRNTLYALARQKFPMQDMEVIFIDDTSTDLTSLLQHRRYPFAFRYIRNKRKAGVAASRNIGIRAARGEVVLFLDAEMVVGPNYVRIHYARHRRSNKDLVVLGVNRAKLYTHLFRGFYSNQVQEIVKLSRRSPSKWNGLYSKLRGDVSRSSLQAYLKGLRKPVRLIGKLGLQDISRLHACSTPKNRDINLARYVRRHPDSRLAWQLCLGSNHSVKRSLLERTGGYDEKFQGWGLEDNEFAYRLYKAGAVFTVDTRLYRFHQEHPIAADKRSHWRENKRLFKDKHPGIDLYSVTMHKIDAGDFAFIDHVLAEYHSLEKQNPGNYKAFRTAILQLLGQTEQLRSARRPIQGLLKCTGIRRDRKRKRLIYSQRKTLAANGGYGHLIRLFDMLAKR</sequence>
<dbReference type="Gene3D" id="3.90.550.10">
    <property type="entry name" value="Spore Coat Polysaccharide Biosynthesis Protein SpsA, Chain A"/>
    <property type="match status" value="1"/>
</dbReference>
<dbReference type="EMBL" id="JBHUME010000007">
    <property type="protein sequence ID" value="MFD2612375.1"/>
    <property type="molecule type" value="Genomic_DNA"/>
</dbReference>
<keyword evidence="1" id="KW-0808">Transferase</keyword>
<evidence type="ECO:0000259" key="2">
    <source>
        <dbReference type="Pfam" id="PF00535"/>
    </source>
</evidence>
<dbReference type="Pfam" id="PF00535">
    <property type="entry name" value="Glycos_transf_2"/>
    <property type="match status" value="1"/>
</dbReference>
<organism evidence="4 5">
    <name type="scientific">Paenibacillus gansuensis</name>
    <dbReference type="NCBI Taxonomy" id="306542"/>
    <lineage>
        <taxon>Bacteria</taxon>
        <taxon>Bacillati</taxon>
        <taxon>Bacillota</taxon>
        <taxon>Bacilli</taxon>
        <taxon>Bacillales</taxon>
        <taxon>Paenibacillaceae</taxon>
        <taxon>Paenibacillus</taxon>
    </lineage>
</organism>
<accession>A0ABW5PAZ3</accession>